<reference evidence="1 2" key="1">
    <citation type="submission" date="2021-01" db="EMBL/GenBank/DDBJ databases">
        <title>WGS of actinomycetes isolated from Thailand.</title>
        <authorList>
            <person name="Thawai C."/>
        </authorList>
    </citation>
    <scope>NUCLEOTIDE SEQUENCE [LARGE SCALE GENOMIC DNA]</scope>
    <source>
        <strain evidence="1 2">LPG 2</strain>
    </source>
</reference>
<evidence type="ECO:0000313" key="2">
    <source>
        <dbReference type="Proteomes" id="UP000602198"/>
    </source>
</evidence>
<protein>
    <submittedName>
        <fullName evidence="1">Uncharacterized protein</fullName>
    </submittedName>
</protein>
<dbReference type="Proteomes" id="UP000602198">
    <property type="component" value="Unassembled WGS sequence"/>
</dbReference>
<accession>A0ABS1MI67</accession>
<proteinExistence type="predicted"/>
<dbReference type="EMBL" id="JAERRJ010000019">
    <property type="protein sequence ID" value="MBL1079735.1"/>
    <property type="molecule type" value="Genomic_DNA"/>
</dbReference>
<organism evidence="1 2">
    <name type="scientific">Nocardia acididurans</name>
    <dbReference type="NCBI Taxonomy" id="2802282"/>
    <lineage>
        <taxon>Bacteria</taxon>
        <taxon>Bacillati</taxon>
        <taxon>Actinomycetota</taxon>
        <taxon>Actinomycetes</taxon>
        <taxon>Mycobacteriales</taxon>
        <taxon>Nocardiaceae</taxon>
        <taxon>Nocardia</taxon>
    </lineage>
</organism>
<evidence type="ECO:0000313" key="1">
    <source>
        <dbReference type="EMBL" id="MBL1079735.1"/>
    </source>
</evidence>
<sequence>MTGTGATPRRLDGPDMGVLNITWSPGTVHLRLDREQVLDLSLEAAAWLAVQDRVCLHAALERDPTAANGGFVRELLTGTPRPLTDAEFQALTGPDGAEDTRDGR</sequence>
<comment type="caution">
    <text evidence="1">The sequence shown here is derived from an EMBL/GenBank/DDBJ whole genome shotgun (WGS) entry which is preliminary data.</text>
</comment>
<name>A0ABS1MI67_9NOCA</name>
<gene>
    <name evidence="1" type="ORF">JK358_35575</name>
</gene>
<keyword evidence="2" id="KW-1185">Reference proteome</keyword>
<dbReference type="RefSeq" id="WP_201957227.1">
    <property type="nucleotide sequence ID" value="NZ_JAERRJ010000019.1"/>
</dbReference>